<feature type="region of interest" description="Disordered" evidence="1">
    <location>
        <begin position="302"/>
        <end position="347"/>
    </location>
</feature>
<keyword evidence="3" id="KW-1185">Reference proteome</keyword>
<organism evidence="2 3">
    <name type="scientific">Besnoitia besnoiti</name>
    <name type="common">Apicomplexan protozoan</name>
    <dbReference type="NCBI Taxonomy" id="94643"/>
    <lineage>
        <taxon>Eukaryota</taxon>
        <taxon>Sar</taxon>
        <taxon>Alveolata</taxon>
        <taxon>Apicomplexa</taxon>
        <taxon>Conoidasida</taxon>
        <taxon>Coccidia</taxon>
        <taxon>Eucoccidiorida</taxon>
        <taxon>Eimeriorina</taxon>
        <taxon>Sarcocystidae</taxon>
        <taxon>Besnoitia</taxon>
    </lineage>
</organism>
<dbReference type="RefSeq" id="XP_029216792.1">
    <property type="nucleotide sequence ID" value="XM_029360125.1"/>
</dbReference>
<feature type="compositionally biased region" description="Polar residues" evidence="1">
    <location>
        <begin position="650"/>
        <end position="664"/>
    </location>
</feature>
<dbReference type="VEuPathDB" id="ToxoDB:BESB_013950"/>
<feature type="region of interest" description="Disordered" evidence="1">
    <location>
        <begin position="959"/>
        <end position="1090"/>
    </location>
</feature>
<name>A0A2A9MAS1_BESBE</name>
<feature type="region of interest" description="Disordered" evidence="1">
    <location>
        <begin position="235"/>
        <end position="276"/>
    </location>
</feature>
<gene>
    <name evidence="2" type="ORF">BESB_013950</name>
</gene>
<dbReference type="Proteomes" id="UP000224006">
    <property type="component" value="Chromosome IX"/>
</dbReference>
<feature type="compositionally biased region" description="Basic and acidic residues" evidence="1">
    <location>
        <begin position="324"/>
        <end position="347"/>
    </location>
</feature>
<evidence type="ECO:0000313" key="2">
    <source>
        <dbReference type="EMBL" id="PFH32783.1"/>
    </source>
</evidence>
<comment type="caution">
    <text evidence="2">The sequence shown here is derived from an EMBL/GenBank/DDBJ whole genome shotgun (WGS) entry which is preliminary data.</text>
</comment>
<evidence type="ECO:0000313" key="3">
    <source>
        <dbReference type="Proteomes" id="UP000224006"/>
    </source>
</evidence>
<protein>
    <submittedName>
        <fullName evidence="2">Uncharacterized protein</fullName>
    </submittedName>
</protein>
<dbReference type="OrthoDB" id="9514740at2759"/>
<dbReference type="AlphaFoldDB" id="A0A2A9MAS1"/>
<accession>A0A2A9MAS1</accession>
<feature type="region of interest" description="Disordered" evidence="1">
    <location>
        <begin position="565"/>
        <end position="596"/>
    </location>
</feature>
<feature type="compositionally biased region" description="Polar residues" evidence="1">
    <location>
        <begin position="263"/>
        <end position="275"/>
    </location>
</feature>
<sequence>MIVLRLRTTIGWVSMRRLSQDGREREIQLEKVDEAEEIFKTPQLYQVIADGYLLNVRQGLEIEGPVVRTLPPATQVEVFERRMNNEGLMRLRLSDGWISERRRDPDTPVHTFTSALAKRFSASLFGASSFSSCGAGVGGSGADAGGRGGSVVPTGTGRLFAVRVRDTREITRKRQLLAALAADGARQRWRESHSPWCRVNSLFQVEEVGEGIGELCEIRIPRNLTCGGCENSAGLDSRTLPRRNNGDRFADKIGSHRAEPTEESQSSGYGNSSEHGTWGRRSALVSGYKRFCNHVTPDTAGCCSPRQEEPAVRQRTLKSSKAHISVDRKRQMASHDRSTHRSIGEKRSASDECRRDMRCCTKYPGKPEACGRILATSLSSQGRRSWSRAEKRGIACPCSLVAGDGAPGFQPHDDVMASTTSQSLRGSYIDFGEGSCNILDVCFQDASCAETAPDSNRFSSVTRRVAPMQAYSKCAISNGATGCGQSLIVTDNERDGPVLHGLCYTPIQPYAARDSADTLASAFVVNSVQDSVRGEQLPEAQRNLETACTGRQHGERTQRSKNILLNGRSRGSGDVESLPVVPVASDDPGVQLGNRGWEVTQGTDTERRAMLCGRCHWTVPVAGLSTVSGETQFGWDPREMKENGGGDANCSPQQERTNGSQSSHAHGGVWHTDDDGAVNSSSSLAQALRTLFSPLAFISLSGRIHRTPNTRVAVVAGMNITRSGDSGHCHGMRRQEHAGLPHHNLRTYKSQIGIQTDCRIGESERIVGVVNGGTPLASDTVRVVDGTEGFLERPNDTGKRSLFASEVSEIFGGCAGISDAEEEVPFGLCAWAGSGVGSPAENPIFRDGSVRAMTTRVIGPAPRDRFCHNTGNRLAAEAAFNFLSGAGTRRRLQSVGGSRTTPAVSLTRAFFDHEDTTSSPHGMRHPSQRRCRSCASHAALPCPSGGSGDVTSRLEASDVVAGEDADDNNRTTPSGAAVGNRQDCCRSAARSLREPTETQASCGTRNYGEHPYTYTDSCDSRPVTAERRLHGPARIRRTAREESDIGGGASQEEPSTSEEREDTPRGSVEAHGGISISCQDDGRLAGSGDATGDAGAWAERALTGVSHFDRHAWHERLSLIACGGESCGTIRAGIPTHCRALIGCGCAKGTSIFCRVVRGDPLRSNETSTHTCASRTQLERA</sequence>
<dbReference type="KEGG" id="bbes:BESB_013950"/>
<feature type="compositionally biased region" description="Basic and acidic residues" evidence="1">
    <location>
        <begin position="244"/>
        <end position="260"/>
    </location>
</feature>
<proteinExistence type="predicted"/>
<reference evidence="2 3" key="1">
    <citation type="submission" date="2017-09" db="EMBL/GenBank/DDBJ databases">
        <title>Genome sequencing of Besnoitia besnoiti strain Bb-Ger1.</title>
        <authorList>
            <person name="Schares G."/>
            <person name="Venepally P."/>
            <person name="Lorenzi H.A."/>
        </authorList>
    </citation>
    <scope>NUCLEOTIDE SEQUENCE [LARGE SCALE GENOMIC DNA]</scope>
    <source>
        <strain evidence="2 3">Bb-Ger1</strain>
    </source>
</reference>
<feature type="region of interest" description="Disordered" evidence="1">
    <location>
        <begin position="633"/>
        <end position="674"/>
    </location>
</feature>
<dbReference type="EMBL" id="NWUJ01000010">
    <property type="protein sequence ID" value="PFH32783.1"/>
    <property type="molecule type" value="Genomic_DNA"/>
</dbReference>
<dbReference type="GeneID" id="40306457"/>
<evidence type="ECO:0000256" key="1">
    <source>
        <dbReference type="SAM" id="MobiDB-lite"/>
    </source>
</evidence>